<dbReference type="Gene3D" id="3.40.50.150">
    <property type="entry name" value="Vaccinia Virus protein VP39"/>
    <property type="match status" value="1"/>
</dbReference>
<keyword evidence="2" id="KW-0808">Transferase</keyword>
<dbReference type="EMBL" id="SACK01000002">
    <property type="protein sequence ID" value="RVU02016.1"/>
    <property type="molecule type" value="Genomic_DNA"/>
</dbReference>
<organism evidence="2 3">
    <name type="scientific">Mucilaginibacter limnophilus</name>
    <dbReference type="NCBI Taxonomy" id="1932778"/>
    <lineage>
        <taxon>Bacteria</taxon>
        <taxon>Pseudomonadati</taxon>
        <taxon>Bacteroidota</taxon>
        <taxon>Sphingobacteriia</taxon>
        <taxon>Sphingobacteriales</taxon>
        <taxon>Sphingobacteriaceae</taxon>
        <taxon>Mucilaginibacter</taxon>
    </lineage>
</organism>
<keyword evidence="2" id="KW-0489">Methyltransferase</keyword>
<evidence type="ECO:0000313" key="3">
    <source>
        <dbReference type="Proteomes" id="UP000282759"/>
    </source>
</evidence>
<dbReference type="GO" id="GO:0032259">
    <property type="term" value="P:methylation"/>
    <property type="evidence" value="ECO:0007669"/>
    <property type="project" value="UniProtKB-KW"/>
</dbReference>
<evidence type="ECO:0000259" key="1">
    <source>
        <dbReference type="Pfam" id="PF05050"/>
    </source>
</evidence>
<dbReference type="SUPFAM" id="SSF53335">
    <property type="entry name" value="S-adenosyl-L-methionine-dependent methyltransferases"/>
    <property type="match status" value="1"/>
</dbReference>
<dbReference type="InterPro" id="IPR029063">
    <property type="entry name" value="SAM-dependent_MTases_sf"/>
</dbReference>
<dbReference type="InterPro" id="IPR006342">
    <property type="entry name" value="FkbM_mtfrase"/>
</dbReference>
<dbReference type="OrthoDB" id="9812600at2"/>
<dbReference type="RefSeq" id="WP_127704380.1">
    <property type="nucleotide sequence ID" value="NZ_SACK01000002.1"/>
</dbReference>
<protein>
    <submittedName>
        <fullName evidence="2">FkbM family methyltransferase</fullName>
    </submittedName>
</protein>
<dbReference type="Proteomes" id="UP000282759">
    <property type="component" value="Unassembled WGS sequence"/>
</dbReference>
<gene>
    <name evidence="2" type="ORF">EOD41_08685</name>
</gene>
<name>A0A3S2UMI8_9SPHI</name>
<dbReference type="AlphaFoldDB" id="A0A3S2UMI8"/>
<dbReference type="GO" id="GO:0008168">
    <property type="term" value="F:methyltransferase activity"/>
    <property type="evidence" value="ECO:0007669"/>
    <property type="project" value="UniProtKB-KW"/>
</dbReference>
<dbReference type="PANTHER" id="PTHR34203:SF15">
    <property type="entry name" value="SLL1173 PROTEIN"/>
    <property type="match status" value="1"/>
</dbReference>
<evidence type="ECO:0000313" key="2">
    <source>
        <dbReference type="EMBL" id="RVU02016.1"/>
    </source>
</evidence>
<dbReference type="InterPro" id="IPR052514">
    <property type="entry name" value="SAM-dependent_MTase"/>
</dbReference>
<dbReference type="Pfam" id="PF05050">
    <property type="entry name" value="Methyltransf_21"/>
    <property type="match status" value="1"/>
</dbReference>
<proteinExistence type="predicted"/>
<accession>A0A3S2UMI8</accession>
<reference evidence="2 3" key="1">
    <citation type="submission" date="2019-01" db="EMBL/GenBank/DDBJ databases">
        <authorList>
            <person name="Chen W.-M."/>
        </authorList>
    </citation>
    <scope>NUCLEOTIDE SEQUENCE [LARGE SCALE GENOMIC DNA]</scope>
    <source>
        <strain evidence="2 3">YBJ-36</strain>
    </source>
</reference>
<feature type="domain" description="Methyltransferase FkbM" evidence="1">
    <location>
        <begin position="110"/>
        <end position="267"/>
    </location>
</feature>
<keyword evidence="3" id="KW-1185">Reference proteome</keyword>
<sequence length="282" mass="31987">MKLKDFLTTLSGKQKVGYLTGAALDRVKNVLTDFESFRDERRFYTDIEHLGFERDTNDIELQLSKNGNKIGLRNNTTDNKVFQQVYIRNEYLPLIDCAKANSVEVSTIVDAGANIGLTSLKLLEYFSAAKVVCLEPDPGNFSQLQRNLLSYSTQTVLLQAALWHSEEELYLGNDFRGGLEWSRNVTAGKKTDASAVSGISLNTLIKQYHLSQIDILKIDIEGSEAEIFKPENDLSFLDITKIIALEIHDEFNCRETIYQILRDRDYVIFNGVELTLGINMRL</sequence>
<dbReference type="NCBIfam" id="TIGR01444">
    <property type="entry name" value="fkbM_fam"/>
    <property type="match status" value="1"/>
</dbReference>
<comment type="caution">
    <text evidence="2">The sequence shown here is derived from an EMBL/GenBank/DDBJ whole genome shotgun (WGS) entry which is preliminary data.</text>
</comment>
<dbReference type="PANTHER" id="PTHR34203">
    <property type="entry name" value="METHYLTRANSFERASE, FKBM FAMILY PROTEIN"/>
    <property type="match status" value="1"/>
</dbReference>